<feature type="compositionally biased region" description="Basic residues" evidence="1">
    <location>
        <begin position="1"/>
        <end position="13"/>
    </location>
</feature>
<gene>
    <name evidence="2" type="ORF">RJT34_01297</name>
</gene>
<proteinExistence type="predicted"/>
<evidence type="ECO:0000256" key="1">
    <source>
        <dbReference type="SAM" id="MobiDB-lite"/>
    </source>
</evidence>
<accession>A0AAN9Q170</accession>
<evidence type="ECO:0000313" key="2">
    <source>
        <dbReference type="EMBL" id="KAK7317239.1"/>
    </source>
</evidence>
<dbReference type="AlphaFoldDB" id="A0AAN9Q170"/>
<feature type="region of interest" description="Disordered" evidence="1">
    <location>
        <begin position="1"/>
        <end position="144"/>
    </location>
</feature>
<feature type="compositionally biased region" description="Basic and acidic residues" evidence="1">
    <location>
        <begin position="320"/>
        <end position="345"/>
    </location>
</feature>
<keyword evidence="3" id="KW-1185">Reference proteome</keyword>
<name>A0AAN9Q170_CLITE</name>
<sequence>MYPHSRHTQHKLKFSVTLTRRNSESDMEEPSASSSGNTASARSRLQRYPLRSATKSNDTPDCSNASQTKRGRTASSVSKSVSVLDFSGKDKSSSAKPPRRLSIPTKASATSGTKQSGNITPISETRTGKSANGQGKSKTPISDISKTSSQMKFNLLTSASYWLNQIKLSESSAKHSISLGFFKLALEAGCEPIGSMQEGLKSYVSRNQLADLEETVKELFERYNIIQSIEQLQVSDSHVSEEGTRYSNDDVHSSSSSMGARNLKPKCLNIDSTQLTPATESTKKESRRQGNLGSKLKVNFSTNATTPRPSVDSGNRRLVKKSEKPNKQVPVKEKDMVKKQRKESDSTEVTVRSTKGNKENVDALTTEETIVTEIV</sequence>
<feature type="compositionally biased region" description="Polar residues" evidence="1">
    <location>
        <begin position="299"/>
        <end position="308"/>
    </location>
</feature>
<comment type="caution">
    <text evidence="2">The sequence shown here is derived from an EMBL/GenBank/DDBJ whole genome shotgun (WGS) entry which is preliminary data.</text>
</comment>
<protein>
    <submittedName>
        <fullName evidence="2">Uncharacterized protein</fullName>
    </submittedName>
</protein>
<evidence type="ECO:0000313" key="3">
    <source>
        <dbReference type="Proteomes" id="UP001359559"/>
    </source>
</evidence>
<organism evidence="2 3">
    <name type="scientific">Clitoria ternatea</name>
    <name type="common">Butterfly pea</name>
    <dbReference type="NCBI Taxonomy" id="43366"/>
    <lineage>
        <taxon>Eukaryota</taxon>
        <taxon>Viridiplantae</taxon>
        <taxon>Streptophyta</taxon>
        <taxon>Embryophyta</taxon>
        <taxon>Tracheophyta</taxon>
        <taxon>Spermatophyta</taxon>
        <taxon>Magnoliopsida</taxon>
        <taxon>eudicotyledons</taxon>
        <taxon>Gunneridae</taxon>
        <taxon>Pentapetalae</taxon>
        <taxon>rosids</taxon>
        <taxon>fabids</taxon>
        <taxon>Fabales</taxon>
        <taxon>Fabaceae</taxon>
        <taxon>Papilionoideae</taxon>
        <taxon>50 kb inversion clade</taxon>
        <taxon>NPAAA clade</taxon>
        <taxon>indigoferoid/millettioid clade</taxon>
        <taxon>Phaseoleae</taxon>
        <taxon>Clitoria</taxon>
    </lineage>
</organism>
<feature type="compositionally biased region" description="Polar residues" evidence="1">
    <location>
        <begin position="31"/>
        <end position="43"/>
    </location>
</feature>
<feature type="compositionally biased region" description="Basic and acidic residues" evidence="1">
    <location>
        <begin position="238"/>
        <end position="252"/>
    </location>
</feature>
<feature type="compositionally biased region" description="Polar residues" evidence="1">
    <location>
        <begin position="53"/>
        <end position="81"/>
    </location>
</feature>
<feature type="compositionally biased region" description="Polar residues" evidence="1">
    <location>
        <begin position="270"/>
        <end position="280"/>
    </location>
</feature>
<reference evidence="2 3" key="1">
    <citation type="submission" date="2024-01" db="EMBL/GenBank/DDBJ databases">
        <title>The genomes of 5 underutilized Papilionoideae crops provide insights into root nodulation and disease resistance.</title>
        <authorList>
            <person name="Yuan L."/>
        </authorList>
    </citation>
    <scope>NUCLEOTIDE SEQUENCE [LARGE SCALE GENOMIC DNA]</scope>
    <source>
        <strain evidence="2">LY-2023</strain>
        <tissue evidence="2">Leaf</tissue>
    </source>
</reference>
<dbReference type="Proteomes" id="UP001359559">
    <property type="component" value="Unassembled WGS sequence"/>
</dbReference>
<feature type="region of interest" description="Disordered" evidence="1">
    <location>
        <begin position="237"/>
        <end position="356"/>
    </location>
</feature>
<dbReference type="EMBL" id="JAYKXN010000001">
    <property type="protein sequence ID" value="KAK7317239.1"/>
    <property type="molecule type" value="Genomic_DNA"/>
</dbReference>
<dbReference type="PANTHER" id="PTHR34468:SF2">
    <property type="entry name" value="MICROTUBULE-ASSOCIATED FUTSCH-LIKE PROTEIN"/>
    <property type="match status" value="1"/>
</dbReference>
<dbReference type="PANTHER" id="PTHR34468">
    <property type="entry name" value="MICROTUBULE-ASSOCIATED FUTSCH-LIKE PROTEIN"/>
    <property type="match status" value="1"/>
</dbReference>
<feature type="compositionally biased region" description="Polar residues" evidence="1">
    <location>
        <begin position="105"/>
        <end position="144"/>
    </location>
</feature>